<dbReference type="EC" id="3.2.1.14" evidence="2"/>
<dbReference type="SUPFAM" id="SSF54556">
    <property type="entry name" value="Chitinase insertion domain"/>
    <property type="match status" value="1"/>
</dbReference>
<evidence type="ECO:0000259" key="6">
    <source>
        <dbReference type="PROSITE" id="PS50941"/>
    </source>
</evidence>
<accession>A0A0M9W9J9</accession>
<comment type="similarity">
    <text evidence="1">Belongs to the glycosyl hydrolase 18 family. Chitinase class V subfamily.</text>
</comment>
<dbReference type="GO" id="GO:0005975">
    <property type="term" value="P:carbohydrate metabolic process"/>
    <property type="evidence" value="ECO:0007669"/>
    <property type="project" value="InterPro"/>
</dbReference>
<keyword evidence="5" id="KW-1015">Disulfide bond</keyword>
<dbReference type="InterPro" id="IPR017853">
    <property type="entry name" value="GH"/>
</dbReference>
<keyword evidence="9" id="KW-1185">Reference proteome</keyword>
<dbReference type="Gene3D" id="3.30.60.10">
    <property type="entry name" value="Endochitinase-like"/>
    <property type="match status" value="1"/>
</dbReference>
<evidence type="ECO:0000256" key="4">
    <source>
        <dbReference type="ARBA" id="ARBA00023026"/>
    </source>
</evidence>
<dbReference type="PANTHER" id="PTHR47700">
    <property type="entry name" value="V CHITINASE, PUTATIVE (AFU_ORTHOLOGUE AFUA_6G13720)-RELATED"/>
    <property type="match status" value="1"/>
</dbReference>
<name>A0A0M9W9J9_9EURO</name>
<gene>
    <name evidence="8" type="ORF">ACN38_g12803</name>
</gene>
<dbReference type="PROSITE" id="PS00026">
    <property type="entry name" value="CHIT_BIND_I_1"/>
    <property type="match status" value="1"/>
</dbReference>
<protein>
    <recommendedName>
        <fullName evidence="2">chitinase</fullName>
        <ecNumber evidence="2">3.2.1.14</ecNumber>
    </recommendedName>
</protein>
<dbReference type="GO" id="GO:0008843">
    <property type="term" value="F:endochitinase activity"/>
    <property type="evidence" value="ECO:0007669"/>
    <property type="project" value="UniProtKB-EC"/>
</dbReference>
<dbReference type="PROSITE" id="PS50941">
    <property type="entry name" value="CHIT_BIND_I_2"/>
    <property type="match status" value="1"/>
</dbReference>
<dbReference type="Pfam" id="PF00704">
    <property type="entry name" value="Glyco_hydro_18"/>
    <property type="match status" value="1"/>
</dbReference>
<dbReference type="SUPFAM" id="SSF51445">
    <property type="entry name" value="(Trans)glycosidases"/>
    <property type="match status" value="1"/>
</dbReference>
<feature type="disulfide bond" evidence="5">
    <location>
        <begin position="131"/>
        <end position="145"/>
    </location>
</feature>
<dbReference type="SMART" id="SM00270">
    <property type="entry name" value="ChtBD1"/>
    <property type="match status" value="2"/>
</dbReference>
<dbReference type="SUPFAM" id="SSF57016">
    <property type="entry name" value="Plant lectins/antimicrobial peptides"/>
    <property type="match status" value="1"/>
</dbReference>
<dbReference type="OrthoDB" id="73875at2759"/>
<feature type="disulfide bond" evidence="5">
    <location>
        <begin position="126"/>
        <end position="138"/>
    </location>
</feature>
<keyword evidence="3 5" id="KW-0147">Chitin-binding</keyword>
<dbReference type="SMART" id="SM00636">
    <property type="entry name" value="Glyco_18"/>
    <property type="match status" value="1"/>
</dbReference>
<dbReference type="InterPro" id="IPR018371">
    <property type="entry name" value="Chitin-binding_1_CS"/>
</dbReference>
<comment type="caution">
    <text evidence="8">The sequence shown here is derived from an EMBL/GenBank/DDBJ whole genome shotgun (WGS) entry which is preliminary data.</text>
</comment>
<feature type="domain" description="GH18" evidence="7">
    <location>
        <begin position="230"/>
        <end position="467"/>
    </location>
</feature>
<dbReference type="CDD" id="cd00035">
    <property type="entry name" value="ChtBD1"/>
    <property type="match status" value="1"/>
</dbReference>
<comment type="caution">
    <text evidence="5">Lacks conserved residue(s) required for the propagation of feature annotation.</text>
</comment>
<dbReference type="Gene3D" id="3.10.50.10">
    <property type="match status" value="1"/>
</dbReference>
<evidence type="ECO:0000259" key="7">
    <source>
        <dbReference type="PROSITE" id="PS51910"/>
    </source>
</evidence>
<evidence type="ECO:0000256" key="1">
    <source>
        <dbReference type="ARBA" id="ARBA00008682"/>
    </source>
</evidence>
<dbReference type="Pfam" id="PF00187">
    <property type="entry name" value="Chitin_bind_1"/>
    <property type="match status" value="1"/>
</dbReference>
<evidence type="ECO:0000313" key="9">
    <source>
        <dbReference type="Proteomes" id="UP000037696"/>
    </source>
</evidence>
<dbReference type="EMBL" id="LHQQ01000453">
    <property type="protein sequence ID" value="KOS36455.1"/>
    <property type="molecule type" value="Genomic_DNA"/>
</dbReference>
<dbReference type="InterPro" id="IPR053214">
    <property type="entry name" value="LysM12-like"/>
</dbReference>
<reference evidence="8 9" key="1">
    <citation type="submission" date="2015-08" db="EMBL/GenBank/DDBJ databases">
        <title>Genome sequencing of Penicillium nordicum.</title>
        <authorList>
            <person name="Nguyen H.D."/>
            <person name="Seifert K.A."/>
        </authorList>
    </citation>
    <scope>NUCLEOTIDE SEQUENCE [LARGE SCALE GENOMIC DNA]</scope>
    <source>
        <strain evidence="8 9">DAOMC 185683</strain>
    </source>
</reference>
<dbReference type="InterPro" id="IPR011583">
    <property type="entry name" value="Chitinase_II/V-like_cat"/>
</dbReference>
<dbReference type="Proteomes" id="UP000037696">
    <property type="component" value="Unassembled WGS sequence"/>
</dbReference>
<dbReference type="PROSITE" id="PS51910">
    <property type="entry name" value="GH18_2"/>
    <property type="match status" value="1"/>
</dbReference>
<dbReference type="Gene3D" id="3.20.20.80">
    <property type="entry name" value="Glycosidases"/>
    <property type="match status" value="2"/>
</dbReference>
<proteinExistence type="inferred from homology"/>
<keyword evidence="4" id="KW-0843">Virulence</keyword>
<sequence length="582" mass="64316">MGTSYVVFFLCRVGLSYLGCRRFYEGGSSSGVCLVTQIFVKGIYKTDLAGDLRIELSSLKLLGDDKYICSKDKPCSNGACCGKNGVCGFGKTYCGTTGKSPHDACWSNCDAHAECGKDAQEPGEACPLNVCCSEFGFCGTTEEFCGDGCQSKDKCEQPDSGASSGNVQERIIGYYEAFKYDSDCQGMKIKQIPVESLTHVNSFAYIDPDSYDIGPMPEVEEKTLKDFTCSTKNNRSKFINKLLSFMRHYGFNAVDIDWEYPGAPDRQPEDWDSADDGKNYVKLLKDIRKAFDDQDLEYELSFTAPTSYWYLRWFDIHEMVKAATYMNLMSYDLHGVWDSSNPIGSHVLGHTNMTEINQALDLLWRNDVPAKKHGDKKGACTDTKGILSYNEVVGIIAEDDIKPVYDKENAIKYLVWDENQWISYDDQQTFQQKIKLFNKKGLGGLLIWAIDQDTRNLDALRGVLYPEDVIMTDSMKDDTSYWESQHPGDCRTTECGKSCGPGTIEMDTFKCPDGGDKGDSHICCPIAAAPDPKTCHWRGGKSGSLCNGQCHGGEVALASAVDGGNGHCSDGTILSLSFQSSS</sequence>
<evidence type="ECO:0000256" key="2">
    <source>
        <dbReference type="ARBA" id="ARBA00012729"/>
    </source>
</evidence>
<dbReference type="AlphaFoldDB" id="A0A0M9W9J9"/>
<dbReference type="STRING" id="229535.A0A0M9W9J9"/>
<dbReference type="PANTHER" id="PTHR47700:SF2">
    <property type="entry name" value="CHITINASE"/>
    <property type="match status" value="1"/>
</dbReference>
<dbReference type="InterPro" id="IPR001002">
    <property type="entry name" value="Chitin-bd_1"/>
</dbReference>
<evidence type="ECO:0000313" key="8">
    <source>
        <dbReference type="EMBL" id="KOS36455.1"/>
    </source>
</evidence>
<feature type="domain" description="Chitin-binding type-1" evidence="6">
    <location>
        <begin position="112"/>
        <end position="157"/>
    </location>
</feature>
<organism evidence="8 9">
    <name type="scientific">Penicillium nordicum</name>
    <dbReference type="NCBI Taxonomy" id="229535"/>
    <lineage>
        <taxon>Eukaryota</taxon>
        <taxon>Fungi</taxon>
        <taxon>Dikarya</taxon>
        <taxon>Ascomycota</taxon>
        <taxon>Pezizomycotina</taxon>
        <taxon>Eurotiomycetes</taxon>
        <taxon>Eurotiomycetidae</taxon>
        <taxon>Eurotiales</taxon>
        <taxon>Aspergillaceae</taxon>
        <taxon>Penicillium</taxon>
    </lineage>
</organism>
<dbReference type="GO" id="GO:0008061">
    <property type="term" value="F:chitin binding"/>
    <property type="evidence" value="ECO:0007669"/>
    <property type="project" value="UniProtKB-UniRule"/>
</dbReference>
<dbReference type="InterPro" id="IPR036861">
    <property type="entry name" value="Endochitinase-like_sf"/>
</dbReference>
<dbReference type="InterPro" id="IPR001223">
    <property type="entry name" value="Glyco_hydro18_cat"/>
</dbReference>
<dbReference type="InterPro" id="IPR029070">
    <property type="entry name" value="Chitinase_insertion_sf"/>
</dbReference>
<evidence type="ECO:0000256" key="3">
    <source>
        <dbReference type="ARBA" id="ARBA00022669"/>
    </source>
</evidence>
<evidence type="ECO:0000256" key="5">
    <source>
        <dbReference type="PROSITE-ProRule" id="PRU00261"/>
    </source>
</evidence>